<evidence type="ECO:0000259" key="17">
    <source>
        <dbReference type="Pfam" id="PF00464"/>
    </source>
</evidence>
<sequence>MSYALSNDHKQLVEGTLLETDPEVHQIIKDEVSRQKHSIVLIASENFTTKAVFDALGTPMCNKYSEGYPGARYYGGNEHIDRMETLCQERALKAFNVSSDKWGVNVQTLSGSPANLQVYQAIMKPHERLMGLDLPHGGHLSHGYQTDSRKISAVSTYFETMPYRVNLETGLIDYDMLEKTAVLYRPKVLVAGTSAYCRLIDYKKMREIADKVGAYLVVDMAHISGLIAAGVIPSPFEYADIVTTTTHKSLRGPRGAMIFFRRGVRSVNPKTGQEVLYDLENPINFSVFPGHQGGPHNHTIAALATALKQAATPEFKSYQEQVLKNAKVLEAEFLSKGYSLVSNGTDSHMVLVSLRDKQIDGARVEAVCELINIALNKNSIPGDKSALVPGGVRIGAPAMTTRGMGEKDFKKIVEYIDFAVSYAKQIQGDLPKEANRLKDFKAKILQKDEKLEAVKQEIYEWVGTFPFHFLSSMDAGLAYETPAREYMPMIPTYVTSIPSGKEKGLFLAADLGGTNFRVCSINLKGDHTFDLEQAKFPIPLDLMSGSTSDALFAFLAGKIKSFLEEKHSELKTSGPVKLGFTFSFPVEQSALDRGKLIRWTKGFDLPDCVGRDVVEFLQKHLDILKAPVSVVALANDTVGTLLSRAYSNDPKKSGANTVIGCIFGTGTNALPKDMQGMVVNTEWGSFDNSLDILPRTKFDEIVDSETSNKGYHLFEKRISGMFLGELLRVALMELFEKKLVFQDLYKERGGTLPHRLTEPFLLSSEVLSYLQIDDSTDLRMSSLILENHLRLPTTYGERVAIQRLTQAISNRAACLSAIPLAAIVMRVKDQYANDQNDFEVGCDGSVVEFYPGFQERILSALEYIDPLKGTNKKVHLRIAKDGSGVGAALCASTLRALVGYVNSMEKENDPILIKTTVIEKLTDLHNETFALMYIASIT</sequence>
<dbReference type="Gene3D" id="3.30.420.40">
    <property type="match status" value="1"/>
</dbReference>
<keyword evidence="10" id="KW-0547">Nucleotide-binding</keyword>
<evidence type="ECO:0000256" key="10">
    <source>
        <dbReference type="ARBA" id="ARBA00022741"/>
    </source>
</evidence>
<evidence type="ECO:0000256" key="8">
    <source>
        <dbReference type="ARBA" id="ARBA00022563"/>
    </source>
</evidence>
<comment type="pathway">
    <text evidence="4 15">One-carbon metabolism; tetrahydrofolate interconversion.</text>
</comment>
<evidence type="ECO:0000256" key="13">
    <source>
        <dbReference type="ARBA" id="ARBA00022898"/>
    </source>
</evidence>
<comment type="catalytic activity">
    <reaction evidence="1 15">
        <text>(6R)-5,10-methylene-5,6,7,8-tetrahydrofolate + glycine + H2O = (6S)-5,6,7,8-tetrahydrofolate + L-serine</text>
        <dbReference type="Rhea" id="RHEA:15481"/>
        <dbReference type="ChEBI" id="CHEBI:15377"/>
        <dbReference type="ChEBI" id="CHEBI:15636"/>
        <dbReference type="ChEBI" id="CHEBI:33384"/>
        <dbReference type="ChEBI" id="CHEBI:57305"/>
        <dbReference type="ChEBI" id="CHEBI:57453"/>
        <dbReference type="EC" id="2.1.2.1"/>
    </reaction>
</comment>
<comment type="similarity">
    <text evidence="6 15">Belongs to the SHMT family.</text>
</comment>
<dbReference type="InterPro" id="IPR022672">
    <property type="entry name" value="Hexokinase_N"/>
</dbReference>
<feature type="domain" description="Hexokinase C-terminal" evidence="18">
    <location>
        <begin position="659"/>
        <end position="892"/>
    </location>
</feature>
<evidence type="ECO:0000256" key="4">
    <source>
        <dbReference type="ARBA" id="ARBA00004777"/>
    </source>
</evidence>
<evidence type="ECO:0000256" key="5">
    <source>
        <dbReference type="ARBA" id="ARBA00004888"/>
    </source>
</evidence>
<evidence type="ECO:0000256" key="2">
    <source>
        <dbReference type="ARBA" id="ARBA00001933"/>
    </source>
</evidence>
<dbReference type="EMBL" id="CP076664">
    <property type="protein sequence ID" value="QWU89203.1"/>
    <property type="molecule type" value="Genomic_DNA"/>
</dbReference>
<evidence type="ECO:0000256" key="1">
    <source>
        <dbReference type="ARBA" id="ARBA00001528"/>
    </source>
</evidence>
<comment type="function">
    <text evidence="3 15">Interconversion of serine and glycine.</text>
</comment>
<dbReference type="InterPro" id="IPR001085">
    <property type="entry name" value="Ser_HO-MeTrfase"/>
</dbReference>
<keyword evidence="20" id="KW-1185">Reference proteome</keyword>
<evidence type="ECO:0000256" key="7">
    <source>
        <dbReference type="ARBA" id="ARBA00009225"/>
    </source>
</evidence>
<evidence type="ECO:0000256" key="6">
    <source>
        <dbReference type="ARBA" id="ARBA00006376"/>
    </source>
</evidence>
<dbReference type="InterPro" id="IPR019807">
    <property type="entry name" value="Hexokinase_BS"/>
</dbReference>
<evidence type="ECO:0000259" key="16">
    <source>
        <dbReference type="Pfam" id="PF00349"/>
    </source>
</evidence>
<dbReference type="Pfam" id="PF03727">
    <property type="entry name" value="Hexokinase_2"/>
    <property type="match status" value="1"/>
</dbReference>
<dbReference type="EC" id="2.1.2.1" evidence="15"/>
<evidence type="ECO:0000256" key="11">
    <source>
        <dbReference type="ARBA" id="ARBA00022777"/>
    </source>
</evidence>
<dbReference type="PROSITE" id="PS00378">
    <property type="entry name" value="HEXOKINASE_1"/>
    <property type="match status" value="1"/>
</dbReference>
<keyword evidence="8 15" id="KW-0554">One-carbon metabolism</keyword>
<gene>
    <name evidence="19" type="ORF">CA3LBN_003526</name>
</gene>
<keyword evidence="14" id="KW-0324">Glycolysis</keyword>
<dbReference type="SUPFAM" id="SSF53067">
    <property type="entry name" value="Actin-like ATPase domain"/>
    <property type="match status" value="2"/>
</dbReference>
<dbReference type="SUPFAM" id="SSF53383">
    <property type="entry name" value="PLP-dependent transferases"/>
    <property type="match status" value="1"/>
</dbReference>
<evidence type="ECO:0000313" key="20">
    <source>
        <dbReference type="Proteomes" id="UP000825434"/>
    </source>
</evidence>
<evidence type="ECO:0000256" key="12">
    <source>
        <dbReference type="ARBA" id="ARBA00022840"/>
    </source>
</evidence>
<dbReference type="InterPro" id="IPR015424">
    <property type="entry name" value="PyrdxlP-dep_Trfase"/>
</dbReference>
<evidence type="ECO:0000256" key="3">
    <source>
        <dbReference type="ARBA" id="ARBA00002224"/>
    </source>
</evidence>
<dbReference type="InterPro" id="IPR039429">
    <property type="entry name" value="SHMT-like_dom"/>
</dbReference>
<dbReference type="HAMAP" id="MF_00051">
    <property type="entry name" value="SHMT"/>
    <property type="match status" value="1"/>
</dbReference>
<dbReference type="Gene3D" id="3.90.1150.10">
    <property type="entry name" value="Aspartate Aminotransferase, domain 1"/>
    <property type="match status" value="1"/>
</dbReference>
<dbReference type="InterPro" id="IPR022673">
    <property type="entry name" value="Hexokinase_C"/>
</dbReference>
<dbReference type="Pfam" id="PF00464">
    <property type="entry name" value="SHMT"/>
    <property type="match status" value="1"/>
</dbReference>
<comment type="cofactor">
    <cofactor evidence="2 15">
        <name>pyridoxal 5'-phosphate</name>
        <dbReference type="ChEBI" id="CHEBI:597326"/>
    </cofactor>
</comment>
<dbReference type="PROSITE" id="PS51748">
    <property type="entry name" value="HEXOKINASE_2"/>
    <property type="match status" value="1"/>
</dbReference>
<protein>
    <recommendedName>
        <fullName evidence="15">Serine hydroxymethyltransferase</fullName>
        <ecNumber evidence="15">2.1.2.1</ecNumber>
    </recommendedName>
</protein>
<dbReference type="Proteomes" id="UP000825434">
    <property type="component" value="Chromosome 4"/>
</dbReference>
<keyword evidence="13 15" id="KW-0663">Pyridoxal phosphate</keyword>
<dbReference type="Gene3D" id="3.40.367.20">
    <property type="match status" value="1"/>
</dbReference>
<dbReference type="InterPro" id="IPR019798">
    <property type="entry name" value="Ser_HO-MeTrfase_PLP_BS"/>
</dbReference>
<dbReference type="CDD" id="cd00378">
    <property type="entry name" value="SHMT"/>
    <property type="match status" value="1"/>
</dbReference>
<dbReference type="InterPro" id="IPR001312">
    <property type="entry name" value="Hexokinase"/>
</dbReference>
<proteinExistence type="inferred from homology"/>
<keyword evidence="12" id="KW-0067">ATP-binding</keyword>
<evidence type="ECO:0000259" key="18">
    <source>
        <dbReference type="Pfam" id="PF03727"/>
    </source>
</evidence>
<keyword evidence="11" id="KW-0418">Kinase</keyword>
<evidence type="ECO:0000313" key="19">
    <source>
        <dbReference type="EMBL" id="QWU89203.1"/>
    </source>
</evidence>
<feature type="domain" description="Serine hydroxymethyltransferase-like" evidence="17">
    <location>
        <begin position="19"/>
        <end position="416"/>
    </location>
</feature>
<dbReference type="PROSITE" id="PS00096">
    <property type="entry name" value="SHMT"/>
    <property type="match status" value="1"/>
</dbReference>
<evidence type="ECO:0000256" key="14">
    <source>
        <dbReference type="ARBA" id="ARBA00023152"/>
    </source>
</evidence>
<accession>A0ABX8ICR4</accession>
<comment type="pathway">
    <text evidence="5">Carbohydrate degradation; glycolysis; D-glyceraldehyde 3-phosphate and glycerone phosphate from D-glucose: step 1/4.</text>
</comment>
<dbReference type="InterPro" id="IPR015422">
    <property type="entry name" value="PyrdxlP-dep_Trfase_small"/>
</dbReference>
<dbReference type="PANTHER" id="PTHR11680">
    <property type="entry name" value="SERINE HYDROXYMETHYLTRANSFERASE"/>
    <property type="match status" value="1"/>
</dbReference>
<feature type="domain" description="Hexokinase N-terminal" evidence="16">
    <location>
        <begin position="468"/>
        <end position="646"/>
    </location>
</feature>
<comment type="similarity">
    <text evidence="7">Belongs to the hexokinase family.</text>
</comment>
<dbReference type="InterPro" id="IPR015421">
    <property type="entry name" value="PyrdxlP-dep_Trfase_major"/>
</dbReference>
<dbReference type="NCBIfam" id="NF000586">
    <property type="entry name" value="PRK00011.1"/>
    <property type="match status" value="1"/>
</dbReference>
<keyword evidence="9 15" id="KW-0808">Transferase</keyword>
<dbReference type="InterPro" id="IPR043129">
    <property type="entry name" value="ATPase_NBD"/>
</dbReference>
<dbReference type="Pfam" id="PF00349">
    <property type="entry name" value="Hexokinase_1"/>
    <property type="match status" value="1"/>
</dbReference>
<reference evidence="19 20" key="1">
    <citation type="submission" date="2021-06" db="EMBL/GenBank/DDBJ databases">
        <title>Candida outbreak in Lebanon.</title>
        <authorList>
            <person name="Finianos M."/>
        </authorList>
    </citation>
    <scope>NUCLEOTIDE SEQUENCE [LARGE SCALE GENOMIC DNA]</scope>
    <source>
        <strain evidence="19">CA3LBN</strain>
    </source>
</reference>
<dbReference type="PRINTS" id="PR00475">
    <property type="entry name" value="HEXOKINASE"/>
</dbReference>
<evidence type="ECO:0000256" key="15">
    <source>
        <dbReference type="RuleBase" id="RU000585"/>
    </source>
</evidence>
<dbReference type="InterPro" id="IPR049943">
    <property type="entry name" value="Ser_HO-MeTrfase-like"/>
</dbReference>
<evidence type="ECO:0000256" key="9">
    <source>
        <dbReference type="ARBA" id="ARBA00022679"/>
    </source>
</evidence>
<dbReference type="PANTHER" id="PTHR11680:SF28">
    <property type="entry name" value="SERINE HYDROXYMETHYLTRANSFERASE, MITOCHONDRIAL"/>
    <property type="match status" value="1"/>
</dbReference>
<organism evidence="19 20">
    <name type="scientific">Candidozyma haemuli</name>
    <dbReference type="NCBI Taxonomy" id="45357"/>
    <lineage>
        <taxon>Eukaryota</taxon>
        <taxon>Fungi</taxon>
        <taxon>Dikarya</taxon>
        <taxon>Ascomycota</taxon>
        <taxon>Saccharomycotina</taxon>
        <taxon>Pichiomycetes</taxon>
        <taxon>Metschnikowiaceae</taxon>
        <taxon>Candidozyma</taxon>
    </lineage>
</organism>
<dbReference type="Gene3D" id="3.40.640.10">
    <property type="entry name" value="Type I PLP-dependent aspartate aminotransferase-like (Major domain)"/>
    <property type="match status" value="1"/>
</dbReference>
<name>A0ABX8ICR4_9ASCO</name>